<dbReference type="Gene3D" id="3.30.460.10">
    <property type="entry name" value="Beta Polymerase, domain 2"/>
    <property type="match status" value="1"/>
</dbReference>
<evidence type="ECO:0000313" key="4">
    <source>
        <dbReference type="Proteomes" id="UP000717624"/>
    </source>
</evidence>
<dbReference type="InterPro" id="IPR029348">
    <property type="entry name" value="NTF-like"/>
</dbReference>
<comment type="caution">
    <text evidence="3">The sequence shown here is derived from an EMBL/GenBank/DDBJ whole genome shotgun (WGS) entry which is preliminary data.</text>
</comment>
<feature type="domain" description="YgxA-like substrate binding" evidence="2">
    <location>
        <begin position="119"/>
        <end position="214"/>
    </location>
</feature>
<dbReference type="Pfam" id="PF14540">
    <property type="entry name" value="NTF-like"/>
    <property type="match status" value="1"/>
</dbReference>
<reference evidence="3" key="1">
    <citation type="submission" date="2021-01" db="EMBL/GenBank/DDBJ databases">
        <title>Genomic Encyclopedia of Type Strains, Phase IV (KMG-IV): sequencing the most valuable type-strain genomes for metagenomic binning, comparative biology and taxonomic classification.</title>
        <authorList>
            <person name="Goeker M."/>
        </authorList>
    </citation>
    <scope>NUCLEOTIDE SEQUENCE</scope>
    <source>
        <strain evidence="3">DSM 25523</strain>
    </source>
</reference>
<evidence type="ECO:0000313" key="3">
    <source>
        <dbReference type="EMBL" id="MBM7589832.1"/>
    </source>
</evidence>
<dbReference type="Proteomes" id="UP000717624">
    <property type="component" value="Unassembled WGS sequence"/>
</dbReference>
<name>A0A939BRN9_9BACL</name>
<accession>A0A939BRN9</accession>
<gene>
    <name evidence="3" type="ORF">JOD01_001432</name>
</gene>
<dbReference type="InterPro" id="IPR043519">
    <property type="entry name" value="NT_sf"/>
</dbReference>
<proteinExistence type="predicted"/>
<organism evidence="3 4">
    <name type="scientific">Brevibacillus fulvus</name>
    <dbReference type="NCBI Taxonomy" id="1125967"/>
    <lineage>
        <taxon>Bacteria</taxon>
        <taxon>Bacillati</taxon>
        <taxon>Bacillota</taxon>
        <taxon>Bacilli</taxon>
        <taxon>Bacillales</taxon>
        <taxon>Paenibacillaceae</taxon>
        <taxon>Brevibacillus</taxon>
    </lineage>
</organism>
<dbReference type="EMBL" id="JAFBEB010000003">
    <property type="protein sequence ID" value="MBM7589832.1"/>
    <property type="molecule type" value="Genomic_DNA"/>
</dbReference>
<evidence type="ECO:0000259" key="2">
    <source>
        <dbReference type="Pfam" id="PF22339"/>
    </source>
</evidence>
<dbReference type="AlphaFoldDB" id="A0A939BRN9"/>
<evidence type="ECO:0000259" key="1">
    <source>
        <dbReference type="Pfam" id="PF14540"/>
    </source>
</evidence>
<dbReference type="InterPro" id="IPR054515">
    <property type="entry name" value="YgxA-like_substrate-bd"/>
</dbReference>
<evidence type="ECO:0008006" key="5">
    <source>
        <dbReference type="Google" id="ProtNLM"/>
    </source>
</evidence>
<sequence>MEHVHTYIENIAKCEDVLSVLAITQPEQNGLFADGAHRIYLVISDRPGANWSTNYFVFAGCPIVEHRFSRWQIERWAMHGLDEQMARLFASARIVHDDGDYMKRKREQLLKLPSHLQKLQICKEYSLFLRFFTEAKELFRKGHILDCFLSLQQSLRRWARLVAYEMNEYPDHSVWMQIKQFDSAVYKLYEELVIGNEPLAKRIELLMIPIEVGLLAKLEPSSQYIIDILGTRNKPWLLSELFRLPQIDGSGIELHLLLDKMVKRSLVQEIILSGAGDYSEKAYLLSD</sequence>
<protein>
    <recommendedName>
        <fullName evidence="5">Nucleotidyltransferase-like domain-containing protein</fullName>
    </recommendedName>
</protein>
<feature type="domain" description="Nucleotidyltransferase-like" evidence="1">
    <location>
        <begin position="5"/>
        <end position="114"/>
    </location>
</feature>
<keyword evidence="4" id="KW-1185">Reference proteome</keyword>
<dbReference type="Pfam" id="PF22339">
    <property type="entry name" value="YgxA-like_sub_bind"/>
    <property type="match status" value="1"/>
</dbReference>
<dbReference type="RefSeq" id="WP_204517547.1">
    <property type="nucleotide sequence ID" value="NZ_BAABIN010000033.1"/>
</dbReference>
<dbReference type="Gene3D" id="1.20.120.330">
    <property type="entry name" value="Nucleotidyltransferases domain 2"/>
    <property type="match status" value="1"/>
</dbReference>